<reference evidence="2" key="2">
    <citation type="submission" date="2021-04" db="EMBL/GenBank/DDBJ databases">
        <authorList>
            <person name="Gilroy R."/>
        </authorList>
    </citation>
    <scope>NUCLEOTIDE SEQUENCE</scope>
    <source>
        <strain evidence="2">ChiGjej6B6-1540</strain>
    </source>
</reference>
<feature type="region of interest" description="Disordered" evidence="1">
    <location>
        <begin position="1"/>
        <end position="30"/>
    </location>
</feature>
<name>A0A9D1UP00_9FIRM</name>
<evidence type="ECO:0000313" key="3">
    <source>
        <dbReference type="Proteomes" id="UP000824192"/>
    </source>
</evidence>
<feature type="compositionally biased region" description="Basic and acidic residues" evidence="1">
    <location>
        <begin position="17"/>
        <end position="28"/>
    </location>
</feature>
<organism evidence="2 3">
    <name type="scientific">Candidatus Flavonifractor merdipullorum</name>
    <dbReference type="NCBI Taxonomy" id="2838590"/>
    <lineage>
        <taxon>Bacteria</taxon>
        <taxon>Bacillati</taxon>
        <taxon>Bacillota</taxon>
        <taxon>Clostridia</taxon>
        <taxon>Eubacteriales</taxon>
        <taxon>Oscillospiraceae</taxon>
        <taxon>Flavonifractor</taxon>
    </lineage>
</organism>
<comment type="caution">
    <text evidence="2">The sequence shown here is derived from an EMBL/GenBank/DDBJ whole genome shotgun (WGS) entry which is preliminary data.</text>
</comment>
<proteinExistence type="predicted"/>
<reference evidence="2" key="1">
    <citation type="journal article" date="2021" name="PeerJ">
        <title>Extensive microbial diversity within the chicken gut microbiome revealed by metagenomics and culture.</title>
        <authorList>
            <person name="Gilroy R."/>
            <person name="Ravi A."/>
            <person name="Getino M."/>
            <person name="Pursley I."/>
            <person name="Horton D.L."/>
            <person name="Alikhan N.F."/>
            <person name="Baker D."/>
            <person name="Gharbi K."/>
            <person name="Hall N."/>
            <person name="Watson M."/>
            <person name="Adriaenssens E.M."/>
            <person name="Foster-Nyarko E."/>
            <person name="Jarju S."/>
            <person name="Secka A."/>
            <person name="Antonio M."/>
            <person name="Oren A."/>
            <person name="Chaudhuri R.R."/>
            <person name="La Ragione R."/>
            <person name="Hildebrand F."/>
            <person name="Pallen M.J."/>
        </authorList>
    </citation>
    <scope>NUCLEOTIDE SEQUENCE</scope>
    <source>
        <strain evidence="2">ChiGjej6B6-1540</strain>
    </source>
</reference>
<evidence type="ECO:0000256" key="1">
    <source>
        <dbReference type="SAM" id="MobiDB-lite"/>
    </source>
</evidence>
<protein>
    <submittedName>
        <fullName evidence="2">Uncharacterized protein</fullName>
    </submittedName>
</protein>
<evidence type="ECO:0000313" key="2">
    <source>
        <dbReference type="EMBL" id="HIW93480.1"/>
    </source>
</evidence>
<sequence>MYNRYLPADGDFSPAAPEKRTEKPKEKPSAGGLRHLLSLLRPEDGDAGDLLLLLILLLVLLDGEDNDLVLILGLALFLGLK</sequence>
<dbReference type="AlphaFoldDB" id="A0A9D1UP00"/>
<accession>A0A9D1UP00</accession>
<dbReference type="EMBL" id="DXGA01000064">
    <property type="protein sequence ID" value="HIW93480.1"/>
    <property type="molecule type" value="Genomic_DNA"/>
</dbReference>
<gene>
    <name evidence="2" type="ORF">H9868_02955</name>
</gene>
<dbReference type="Proteomes" id="UP000824192">
    <property type="component" value="Unassembled WGS sequence"/>
</dbReference>